<accession>A0A9W9TQM9</accession>
<dbReference type="GO" id="GO:0000435">
    <property type="term" value="P:positive regulation of transcription from RNA polymerase II promoter by galactose"/>
    <property type="evidence" value="ECO:0007669"/>
    <property type="project" value="TreeGrafter"/>
</dbReference>
<dbReference type="GO" id="GO:0008270">
    <property type="term" value="F:zinc ion binding"/>
    <property type="evidence" value="ECO:0007669"/>
    <property type="project" value="InterPro"/>
</dbReference>
<feature type="region of interest" description="Disordered" evidence="7">
    <location>
        <begin position="157"/>
        <end position="182"/>
    </location>
</feature>
<evidence type="ECO:0000313" key="9">
    <source>
        <dbReference type="EMBL" id="KAJ5235117.1"/>
    </source>
</evidence>
<dbReference type="GO" id="GO:0000981">
    <property type="term" value="F:DNA-binding transcription factor activity, RNA polymerase II-specific"/>
    <property type="evidence" value="ECO:0007669"/>
    <property type="project" value="InterPro"/>
</dbReference>
<dbReference type="PROSITE" id="PS00463">
    <property type="entry name" value="ZN2_CY6_FUNGAL_1"/>
    <property type="match status" value="1"/>
</dbReference>
<sequence length="752" mass="84762">MPVTGFQVMGLERNVVEHEPSPSERARKRARYTSIACNECKRRKLKCSGGEICTRCDRDNVTCIYDANRSSTHPSEFKDPRVGPRFHAVDQQLESLQRQIKLLSNRLVKLESSSPQSIVTPKSSEPSGLHRILNAPKSPHYIGPTSAEFGLHQHQNASAANDQNHDEDVGISATPSPAASDVESNLPVAASTASALSLSLEDTLNLVQIYEDSVGIMYPCVDLDSVREYVHEYYRTNGIYAINSASEALAQDAPDQDWFTARDIQVLKIILATALLAESHGRSEFAAQLADSVEDRFASRFKVAEVDMKEIVIMTLLSIFHSYRDDEIIAWRMIRIASSATMELGLHRQETWQRTGGVFPGEVAWTWARRLFWCIYVLDRKWSFGSGLPFGIQDIDIDTNLPEPGDSTPYLTCMISHARLSTKIWGLIMDWPNRSRVATSDQCAYLDTQVQHWFWSIPSELRFDSTQAPDSIQQTEDSEHKNRRLMLQVLLALQGNQLRILVYRQNLLSSEHIMENPQGASTAVETAKRTIHILEHFSQVSHVYFQRPEPFNYFLISALAALLLAVLHAPHTFRHVCRPEFYTATELVRRSATRAQTSRRLQKIIRSLKQIKLHKGNSKREQTALGQQLSEAKKIADDHQPTTSQNPLARAQHVWDFAPTLSNPVQQRQAYDVSESIWSTGQSTIDTEPNMCEDLSSFFETAGELYFDPRTSDLPSDVDMGFFAPTGLPPSNAVDIFEADNEALTRVMADLL</sequence>
<dbReference type="EMBL" id="JAPQKT010000003">
    <property type="protein sequence ID" value="KAJ5235117.1"/>
    <property type="molecule type" value="Genomic_DNA"/>
</dbReference>
<proteinExistence type="predicted"/>
<dbReference type="PANTHER" id="PTHR47424:SF5">
    <property type="entry name" value="ZN(II)2CYS6 TRANSCRIPTION FACTOR (EUROFUNG)"/>
    <property type="match status" value="1"/>
</dbReference>
<dbReference type="Pfam" id="PF04082">
    <property type="entry name" value="Fungal_trans"/>
    <property type="match status" value="1"/>
</dbReference>
<feature type="region of interest" description="Disordered" evidence="7">
    <location>
        <begin position="616"/>
        <end position="646"/>
    </location>
</feature>
<evidence type="ECO:0000256" key="2">
    <source>
        <dbReference type="ARBA" id="ARBA00023015"/>
    </source>
</evidence>
<dbReference type="InterPro" id="IPR001138">
    <property type="entry name" value="Zn2Cys6_DnaBD"/>
</dbReference>
<evidence type="ECO:0000259" key="8">
    <source>
        <dbReference type="PROSITE" id="PS50048"/>
    </source>
</evidence>
<dbReference type="GO" id="GO:0006351">
    <property type="term" value="P:DNA-templated transcription"/>
    <property type="evidence" value="ECO:0007669"/>
    <property type="project" value="InterPro"/>
</dbReference>
<name>A0A9W9TQM9_PENCI</name>
<feature type="domain" description="Zn(2)-C6 fungal-type" evidence="8">
    <location>
        <begin position="36"/>
        <end position="65"/>
    </location>
</feature>
<gene>
    <name evidence="9" type="ORF">N7469_004285</name>
</gene>
<dbReference type="SUPFAM" id="SSF57701">
    <property type="entry name" value="Zn2/Cys6 DNA-binding domain"/>
    <property type="match status" value="1"/>
</dbReference>
<keyword evidence="6" id="KW-0175">Coiled coil</keyword>
<dbReference type="GO" id="GO:0005634">
    <property type="term" value="C:nucleus"/>
    <property type="evidence" value="ECO:0007669"/>
    <property type="project" value="TreeGrafter"/>
</dbReference>
<feature type="coiled-coil region" evidence="6">
    <location>
        <begin position="86"/>
        <end position="113"/>
    </location>
</feature>
<evidence type="ECO:0000256" key="1">
    <source>
        <dbReference type="ARBA" id="ARBA00022723"/>
    </source>
</evidence>
<dbReference type="PROSITE" id="PS50048">
    <property type="entry name" value="ZN2_CY6_FUNGAL_2"/>
    <property type="match status" value="1"/>
</dbReference>
<reference evidence="9" key="1">
    <citation type="submission" date="2022-11" db="EMBL/GenBank/DDBJ databases">
        <authorList>
            <person name="Petersen C."/>
        </authorList>
    </citation>
    <scope>NUCLEOTIDE SEQUENCE</scope>
    <source>
        <strain evidence="9">IBT 23319</strain>
    </source>
</reference>
<keyword evidence="2" id="KW-0805">Transcription regulation</keyword>
<dbReference type="OrthoDB" id="39175at2759"/>
<dbReference type="GeneID" id="81382372"/>
<keyword evidence="5" id="KW-0539">Nucleus</keyword>
<dbReference type="GO" id="GO:0000978">
    <property type="term" value="F:RNA polymerase II cis-regulatory region sequence-specific DNA binding"/>
    <property type="evidence" value="ECO:0007669"/>
    <property type="project" value="TreeGrafter"/>
</dbReference>
<dbReference type="RefSeq" id="XP_056502617.1">
    <property type="nucleotide sequence ID" value="XM_056643205.1"/>
</dbReference>
<feature type="compositionally biased region" description="Basic and acidic residues" evidence="7">
    <location>
        <begin position="631"/>
        <end position="640"/>
    </location>
</feature>
<keyword evidence="1" id="KW-0479">Metal-binding</keyword>
<evidence type="ECO:0000256" key="4">
    <source>
        <dbReference type="ARBA" id="ARBA00023163"/>
    </source>
</evidence>
<evidence type="ECO:0000256" key="3">
    <source>
        <dbReference type="ARBA" id="ARBA00023125"/>
    </source>
</evidence>
<organism evidence="9 10">
    <name type="scientific">Penicillium citrinum</name>
    <dbReference type="NCBI Taxonomy" id="5077"/>
    <lineage>
        <taxon>Eukaryota</taxon>
        <taxon>Fungi</taxon>
        <taxon>Dikarya</taxon>
        <taxon>Ascomycota</taxon>
        <taxon>Pezizomycotina</taxon>
        <taxon>Eurotiomycetes</taxon>
        <taxon>Eurotiomycetidae</taxon>
        <taxon>Eurotiales</taxon>
        <taxon>Aspergillaceae</taxon>
        <taxon>Penicillium</taxon>
    </lineage>
</organism>
<dbReference type="Pfam" id="PF00172">
    <property type="entry name" value="Zn_clus"/>
    <property type="match status" value="1"/>
</dbReference>
<evidence type="ECO:0000313" key="10">
    <source>
        <dbReference type="Proteomes" id="UP001147733"/>
    </source>
</evidence>
<dbReference type="Gene3D" id="4.10.240.10">
    <property type="entry name" value="Zn(2)-C6 fungal-type DNA-binding domain"/>
    <property type="match status" value="1"/>
</dbReference>
<dbReference type="SMART" id="SM00906">
    <property type="entry name" value="Fungal_trans"/>
    <property type="match status" value="1"/>
</dbReference>
<dbReference type="CDD" id="cd12148">
    <property type="entry name" value="fungal_TF_MHR"/>
    <property type="match status" value="1"/>
</dbReference>
<dbReference type="AlphaFoldDB" id="A0A9W9TQM9"/>
<dbReference type="InterPro" id="IPR007219">
    <property type="entry name" value="XnlR_reg_dom"/>
</dbReference>
<keyword evidence="3" id="KW-0238">DNA-binding</keyword>
<evidence type="ECO:0000256" key="5">
    <source>
        <dbReference type="ARBA" id="ARBA00023242"/>
    </source>
</evidence>
<dbReference type="PANTHER" id="PTHR47424">
    <property type="entry name" value="REGULATORY PROTEIN GAL4"/>
    <property type="match status" value="1"/>
</dbReference>
<dbReference type="InterPro" id="IPR051127">
    <property type="entry name" value="Fungal_SecMet_Regulators"/>
</dbReference>
<comment type="caution">
    <text evidence="9">The sequence shown here is derived from an EMBL/GenBank/DDBJ whole genome shotgun (WGS) entry which is preliminary data.</text>
</comment>
<evidence type="ECO:0000256" key="7">
    <source>
        <dbReference type="SAM" id="MobiDB-lite"/>
    </source>
</evidence>
<keyword evidence="4" id="KW-0804">Transcription</keyword>
<keyword evidence="10" id="KW-1185">Reference proteome</keyword>
<dbReference type="Proteomes" id="UP001147733">
    <property type="component" value="Unassembled WGS sequence"/>
</dbReference>
<dbReference type="CDD" id="cd00067">
    <property type="entry name" value="GAL4"/>
    <property type="match status" value="1"/>
</dbReference>
<reference evidence="9" key="2">
    <citation type="journal article" date="2023" name="IMA Fungus">
        <title>Comparative genomic study of the Penicillium genus elucidates a diverse pangenome and 15 lateral gene transfer events.</title>
        <authorList>
            <person name="Petersen C."/>
            <person name="Sorensen T."/>
            <person name="Nielsen M.R."/>
            <person name="Sondergaard T.E."/>
            <person name="Sorensen J.L."/>
            <person name="Fitzpatrick D.A."/>
            <person name="Frisvad J.C."/>
            <person name="Nielsen K.L."/>
        </authorList>
    </citation>
    <scope>NUCLEOTIDE SEQUENCE</scope>
    <source>
        <strain evidence="9">IBT 23319</strain>
    </source>
</reference>
<protein>
    <recommendedName>
        <fullName evidence="8">Zn(2)-C6 fungal-type domain-containing protein</fullName>
    </recommendedName>
</protein>
<evidence type="ECO:0000256" key="6">
    <source>
        <dbReference type="SAM" id="Coils"/>
    </source>
</evidence>
<dbReference type="InterPro" id="IPR036864">
    <property type="entry name" value="Zn2-C6_fun-type_DNA-bd_sf"/>
</dbReference>
<dbReference type="SMART" id="SM00066">
    <property type="entry name" value="GAL4"/>
    <property type="match status" value="1"/>
</dbReference>